<evidence type="ECO:0000313" key="2">
    <source>
        <dbReference type="Proteomes" id="UP000277928"/>
    </source>
</evidence>
<dbReference type="OrthoDB" id="5840832at2759"/>
<dbReference type="Proteomes" id="UP000277928">
    <property type="component" value="Unassembled WGS sequence"/>
</dbReference>
<dbReference type="AlphaFoldDB" id="A0A3P6S6D8"/>
<organism evidence="1 2">
    <name type="scientific">Litomosoides sigmodontis</name>
    <name type="common">Filarial nematode worm</name>
    <dbReference type="NCBI Taxonomy" id="42156"/>
    <lineage>
        <taxon>Eukaryota</taxon>
        <taxon>Metazoa</taxon>
        <taxon>Ecdysozoa</taxon>
        <taxon>Nematoda</taxon>
        <taxon>Chromadorea</taxon>
        <taxon>Rhabditida</taxon>
        <taxon>Spirurina</taxon>
        <taxon>Spiruromorpha</taxon>
        <taxon>Filarioidea</taxon>
        <taxon>Onchocercidae</taxon>
        <taxon>Litomosoides</taxon>
    </lineage>
</organism>
<gene>
    <name evidence="1" type="ORF">NLS_LOCUS1405</name>
</gene>
<dbReference type="PANTHER" id="PTHR31430">
    <property type="entry name" value="PROTEIN CBG22332-RELATED"/>
    <property type="match status" value="1"/>
</dbReference>
<accession>A0A3P6S6D8</accession>
<dbReference type="OMA" id="CNRECFA"/>
<protein>
    <submittedName>
        <fullName evidence="1">Uncharacterized protein</fullName>
    </submittedName>
</protein>
<reference evidence="1 2" key="1">
    <citation type="submission" date="2018-08" db="EMBL/GenBank/DDBJ databases">
        <authorList>
            <person name="Laetsch R D."/>
            <person name="Stevens L."/>
            <person name="Kumar S."/>
            <person name="Blaxter L. M."/>
        </authorList>
    </citation>
    <scope>NUCLEOTIDE SEQUENCE [LARGE SCALE GENOMIC DNA]</scope>
</reference>
<evidence type="ECO:0000313" key="1">
    <source>
        <dbReference type="EMBL" id="VDK71332.1"/>
    </source>
</evidence>
<dbReference type="EMBL" id="UYRX01000048">
    <property type="protein sequence ID" value="VDK71332.1"/>
    <property type="molecule type" value="Genomic_DNA"/>
</dbReference>
<keyword evidence="2" id="KW-1185">Reference proteome</keyword>
<sequence length="368" mass="41191">MATRSVSETSDFWRSSMKDMLSSERLDEGARPVYSKQLVLASDNIQNFIPEYIREKFQERIKPNLCTIRAVCKAQQKEPFYTFVLSWHKIPAQADTEKSAPTSKYAELPTCVAPGSELKRQRSVQSLETTVEIASSTGEQTRRCDGPCGKMRPVKELRVHGQCEHAICLPCTINAPMIENADGSVGCCNEECFTIDLAAVCPDPVLRHKYFQKIINKHKMGKTIARSHGNGGGLQQAPWSSSISQISSVKKSSRAKRGGLKELMCVKVLVLEKGPMETVCRRHSVAELGSTEPLRSALQWIVGHGQSLHKSRIFFKYDGNFEDLKLQEIDLKEYGDKKISSFPSTDGMLNFVVDYTNVIRGNSFSPYI</sequence>
<dbReference type="STRING" id="42156.A0A3P6S6D8"/>
<name>A0A3P6S6D8_LITSI</name>
<proteinExistence type="predicted"/>